<evidence type="ECO:0000259" key="1">
    <source>
        <dbReference type="Pfam" id="PF07007"/>
    </source>
</evidence>
<dbReference type="InterPro" id="IPR009739">
    <property type="entry name" value="LprI-like_N"/>
</dbReference>
<evidence type="ECO:0000313" key="3">
    <source>
        <dbReference type="Proteomes" id="UP001597512"/>
    </source>
</evidence>
<gene>
    <name evidence="2" type="ORF">ACFS25_24665</name>
</gene>
<feature type="domain" description="Lysozyme inhibitor LprI-like N-terminal" evidence="1">
    <location>
        <begin position="26"/>
        <end position="117"/>
    </location>
</feature>
<sequence>MNIHSIFHQLLTIVLFLLFFIASFGQSQLAINNAQLQTVQQSNKALNVVYQKFLKQYSTDREFVKNVKIAQRLWVQLRDADVKMKYPNRPAGYYVSAQPMCEASYRTELTQQRTKMLPIWLTGIEEGDICAGSARILN</sequence>
<proteinExistence type="predicted"/>
<name>A0ABW6AS38_9BACT</name>
<reference evidence="3" key="1">
    <citation type="journal article" date="2019" name="Int. J. Syst. Evol. Microbiol.">
        <title>The Global Catalogue of Microorganisms (GCM) 10K type strain sequencing project: providing services to taxonomists for standard genome sequencing and annotation.</title>
        <authorList>
            <consortium name="The Broad Institute Genomics Platform"/>
            <consortium name="The Broad Institute Genome Sequencing Center for Infectious Disease"/>
            <person name="Wu L."/>
            <person name="Ma J."/>
        </authorList>
    </citation>
    <scope>NUCLEOTIDE SEQUENCE [LARGE SCALE GENOMIC DNA]</scope>
    <source>
        <strain evidence="3">KCTC 52490</strain>
    </source>
</reference>
<dbReference type="EMBL" id="JBHUOM010000023">
    <property type="protein sequence ID" value="MFD2936998.1"/>
    <property type="molecule type" value="Genomic_DNA"/>
</dbReference>
<keyword evidence="3" id="KW-1185">Reference proteome</keyword>
<dbReference type="RefSeq" id="WP_381506364.1">
    <property type="nucleotide sequence ID" value="NZ_JBHUOM010000023.1"/>
</dbReference>
<comment type="caution">
    <text evidence="2">The sequence shown here is derived from an EMBL/GenBank/DDBJ whole genome shotgun (WGS) entry which is preliminary data.</text>
</comment>
<protein>
    <submittedName>
        <fullName evidence="2">Lysozyme inhibitor LprI family protein</fullName>
    </submittedName>
</protein>
<dbReference type="Gene3D" id="1.20.1270.180">
    <property type="match status" value="1"/>
</dbReference>
<organism evidence="2 3">
    <name type="scientific">Spirosoma flavum</name>
    <dbReference type="NCBI Taxonomy" id="2048557"/>
    <lineage>
        <taxon>Bacteria</taxon>
        <taxon>Pseudomonadati</taxon>
        <taxon>Bacteroidota</taxon>
        <taxon>Cytophagia</taxon>
        <taxon>Cytophagales</taxon>
        <taxon>Cytophagaceae</taxon>
        <taxon>Spirosoma</taxon>
    </lineage>
</organism>
<accession>A0ABW6AS38</accession>
<dbReference type="Pfam" id="PF07007">
    <property type="entry name" value="LprI"/>
    <property type="match status" value="1"/>
</dbReference>
<evidence type="ECO:0000313" key="2">
    <source>
        <dbReference type="EMBL" id="MFD2936998.1"/>
    </source>
</evidence>
<dbReference type="Proteomes" id="UP001597512">
    <property type="component" value="Unassembled WGS sequence"/>
</dbReference>